<dbReference type="EMBL" id="JAQFWP010000012">
    <property type="protein sequence ID" value="MDA2804565.1"/>
    <property type="molecule type" value="Genomic_DNA"/>
</dbReference>
<keyword evidence="4" id="KW-1185">Reference proteome</keyword>
<feature type="region of interest" description="Disordered" evidence="1">
    <location>
        <begin position="556"/>
        <end position="598"/>
    </location>
</feature>
<evidence type="ECO:0000313" key="3">
    <source>
        <dbReference type="EMBL" id="MDA2804565.1"/>
    </source>
</evidence>
<organism evidence="3 4">
    <name type="scientific">Nocardiopsis suaedae</name>
    <dbReference type="NCBI Taxonomy" id="3018444"/>
    <lineage>
        <taxon>Bacteria</taxon>
        <taxon>Bacillati</taxon>
        <taxon>Actinomycetota</taxon>
        <taxon>Actinomycetes</taxon>
        <taxon>Streptosporangiales</taxon>
        <taxon>Nocardiopsidaceae</taxon>
        <taxon>Nocardiopsis</taxon>
    </lineage>
</organism>
<keyword evidence="2" id="KW-0472">Membrane</keyword>
<reference evidence="3" key="1">
    <citation type="submission" date="2023-01" db="EMBL/GenBank/DDBJ databases">
        <title>Draft genome sequence of Nocardiopsis sp. LSu2-4 isolated from halophytes.</title>
        <authorList>
            <person name="Duangmal K."/>
            <person name="Chantavorakit T."/>
        </authorList>
    </citation>
    <scope>NUCLEOTIDE SEQUENCE</scope>
    <source>
        <strain evidence="3">LSu2-4</strain>
    </source>
</reference>
<feature type="compositionally biased region" description="Acidic residues" evidence="1">
    <location>
        <begin position="573"/>
        <end position="595"/>
    </location>
</feature>
<keyword evidence="2" id="KW-0812">Transmembrane</keyword>
<dbReference type="SUPFAM" id="SSF52540">
    <property type="entry name" value="P-loop containing nucleoside triphosphate hydrolases"/>
    <property type="match status" value="1"/>
</dbReference>
<evidence type="ECO:0000256" key="1">
    <source>
        <dbReference type="SAM" id="MobiDB-lite"/>
    </source>
</evidence>
<evidence type="ECO:0000313" key="4">
    <source>
        <dbReference type="Proteomes" id="UP001165685"/>
    </source>
</evidence>
<sequence>MARKHRRTSMRERRDEGWSPAPRTGPHPIAPVVPYLIPFVLAAAMWPLGWIAHTLLGGQGATTALYCALIGICGALSCLVLHLLAEARSWYADVVYTAGCALGTVWAIVATAWTPFMPAAGFYIVVAFFFGVIAAAHRALAGAEEEGGQAKKVKLPSWAQIQQWLDLTWVALTPKKTTDTQVKAEFELEPGRTVAELQSHADQIASAYGVAPGAVRISEDPGHARRGHMTVVTRDVMGQIVPWPGLDDKEKGASIEDAPLTLGLYEDGEKFTVNPVNNHTLTVGMSGAGKSVYGKVKLVSIAARSDTFTVAIDLAKGKQTLGPVEGAIGWAALNDKKAARMTLDGLKRAVKARADYLGERGLAQWERGCGLVFLHVLLEEAAELADFDELVELLRVARSVGMHFEISLQRATYGNLDTDARANLGDGVCFGVRDPDDATYVLPDYVTDSGADPARWRKSKPGACYAAVDSQDPDRHTIPIKMYGPPSADKADENKVLAAEASALPDQDAKLDDITREAFGPAYADYLAKRRAAAPAPAAEPTEAAPAAARPVLRAVPEPAEPAPSDHENRDDQETEKEEEELTMTDEDIFGEDADLLTADTPDVEAITEEDELEELENDFVLPRLTTASSSEATKHSKQGAEQARAVADQVIADWAKGGETFTAPEFRAAVTAAGVDRERTWYKRQLERLETEGAIAVDDDGQYRVRVLEGATA</sequence>
<proteinExistence type="predicted"/>
<feature type="region of interest" description="Disordered" evidence="1">
    <location>
        <begin position="1"/>
        <end position="23"/>
    </location>
</feature>
<comment type="caution">
    <text evidence="3">The sequence shown here is derived from an EMBL/GenBank/DDBJ whole genome shotgun (WGS) entry which is preliminary data.</text>
</comment>
<dbReference type="InterPro" id="IPR027417">
    <property type="entry name" value="P-loop_NTPase"/>
</dbReference>
<dbReference type="RefSeq" id="WP_270677128.1">
    <property type="nucleotide sequence ID" value="NZ_JAQFWP010000012.1"/>
</dbReference>
<feature type="transmembrane region" description="Helical" evidence="2">
    <location>
        <begin position="32"/>
        <end position="51"/>
    </location>
</feature>
<dbReference type="Proteomes" id="UP001165685">
    <property type="component" value="Unassembled WGS sequence"/>
</dbReference>
<feature type="transmembrane region" description="Helical" evidence="2">
    <location>
        <begin position="63"/>
        <end position="85"/>
    </location>
</feature>
<name>A0ABT4TIM9_9ACTN</name>
<evidence type="ECO:0000256" key="2">
    <source>
        <dbReference type="SAM" id="Phobius"/>
    </source>
</evidence>
<gene>
    <name evidence="3" type="ORF">O4U47_08580</name>
</gene>
<accession>A0ABT4TIM9</accession>
<dbReference type="Gene3D" id="3.40.50.300">
    <property type="entry name" value="P-loop containing nucleotide triphosphate hydrolases"/>
    <property type="match status" value="1"/>
</dbReference>
<protein>
    <submittedName>
        <fullName evidence="3">Uncharacterized protein</fullName>
    </submittedName>
</protein>
<keyword evidence="2" id="KW-1133">Transmembrane helix</keyword>